<dbReference type="GO" id="GO:0110142">
    <property type="term" value="C:ubiquinone biosynthesis complex"/>
    <property type="evidence" value="ECO:0007669"/>
    <property type="project" value="UniProtKB-ARBA"/>
</dbReference>
<dbReference type="AlphaFoldDB" id="G4QHN3"/>
<dbReference type="RefSeq" id="WP_014109133.1">
    <property type="nucleotide sequence ID" value="NC_016041.1"/>
</dbReference>
<evidence type="ECO:0000313" key="10">
    <source>
        <dbReference type="EMBL" id="AEP30260.1"/>
    </source>
</evidence>
<dbReference type="GO" id="GO:0006744">
    <property type="term" value="P:ubiquinone biosynthetic process"/>
    <property type="evidence" value="ECO:0007669"/>
    <property type="project" value="UniProtKB-UniPathway"/>
</dbReference>
<accession>G4QHN3</accession>
<evidence type="ECO:0000259" key="9">
    <source>
        <dbReference type="Pfam" id="PF01494"/>
    </source>
</evidence>
<dbReference type="EMBL" id="CP003060">
    <property type="protein sequence ID" value="AEP30260.1"/>
    <property type="molecule type" value="Genomic_DNA"/>
</dbReference>
<evidence type="ECO:0000256" key="8">
    <source>
        <dbReference type="ARBA" id="ARBA00065734"/>
    </source>
</evidence>
<keyword evidence="6" id="KW-0560">Oxidoreductase</keyword>
<evidence type="ECO:0000256" key="1">
    <source>
        <dbReference type="ARBA" id="ARBA00001974"/>
    </source>
</evidence>
<dbReference type="OrthoDB" id="9769565at2"/>
<dbReference type="KEGG" id="gni:GNIT_2157"/>
<dbReference type="UniPathway" id="UPA00232"/>
<keyword evidence="4" id="KW-0285">Flavoprotein</keyword>
<comment type="subunit">
    <text evidence="8">Component of the Ubi complex metabolon, which regroups five ubiquinone biosynthesis proteins (UbiE, UbiF, UbiG, UbiH and UbiI) and two accessory factors (UbiK and the lipid-binding protein UbiJ).</text>
</comment>
<gene>
    <name evidence="10" type="primary">ubiF</name>
    <name evidence="10" type="ordered locus">GNIT_2157</name>
</gene>
<keyword evidence="11" id="KW-1185">Reference proteome</keyword>
<comment type="pathway">
    <text evidence="2">Cofactor biosynthesis; ubiquinone biosynthesis.</text>
</comment>
<evidence type="ECO:0000256" key="2">
    <source>
        <dbReference type="ARBA" id="ARBA00004749"/>
    </source>
</evidence>
<comment type="cofactor">
    <cofactor evidence="1">
        <name>FAD</name>
        <dbReference type="ChEBI" id="CHEBI:57692"/>
    </cofactor>
</comment>
<evidence type="ECO:0000256" key="4">
    <source>
        <dbReference type="ARBA" id="ARBA00022630"/>
    </source>
</evidence>
<dbReference type="InterPro" id="IPR002938">
    <property type="entry name" value="FAD-bd"/>
</dbReference>
<dbReference type="InterPro" id="IPR051205">
    <property type="entry name" value="UbiH/COQ6_monooxygenase"/>
</dbReference>
<dbReference type="InterPro" id="IPR036188">
    <property type="entry name" value="FAD/NAD-bd_sf"/>
</dbReference>
<keyword evidence="7" id="KW-0503">Monooxygenase</keyword>
<dbReference type="HOGENOM" id="CLU_009665_8_3_6"/>
<dbReference type="Proteomes" id="UP000009282">
    <property type="component" value="Chromosome"/>
</dbReference>
<sequence length="387" mass="43146">MDIIADYCIFGGGMIGGAMAIGLSELGYKVAVIEARQPEPFNVDSLPDLRVSALNRFTQRLLQRYNVWDKVLAMRCQQYQRLSVWENAASPLHFEASQIGENYLGYFVENRILQLALLETIEGEHADNIQVVYARAVDINASNGCIALDNGSHIHANILIGADGGNSQLREEANIGITGWQYEQRANVLLVKMMSEFESATWQQFTPQGPIAFLPLFDGYANLVWYADSATSQHIRNTSIQEIKKDILARFPPSLGEFEVVDKTAFPLRRMHANRYSRNNVVLIGDAAHQINPLAGQGVNLGFKDVAALVESIKNNPITESNHEALLDYENKRRTPNLLMMSAMDVFYQTFSNDVAPLKLLRNLGVRVANKAGPIKNKALKYAMGIE</sequence>
<evidence type="ECO:0000313" key="11">
    <source>
        <dbReference type="Proteomes" id="UP000009282"/>
    </source>
</evidence>
<evidence type="ECO:0000256" key="5">
    <source>
        <dbReference type="ARBA" id="ARBA00022827"/>
    </source>
</evidence>
<dbReference type="NCBIfam" id="TIGR01988">
    <property type="entry name" value="Ubi-OHases"/>
    <property type="match status" value="1"/>
</dbReference>
<organism evidence="10 11">
    <name type="scientific">Glaciecola nitratireducens (strain JCM 12485 / KCTC 12276 / FR1064)</name>
    <dbReference type="NCBI Taxonomy" id="1085623"/>
    <lineage>
        <taxon>Bacteria</taxon>
        <taxon>Pseudomonadati</taxon>
        <taxon>Pseudomonadota</taxon>
        <taxon>Gammaproteobacteria</taxon>
        <taxon>Alteromonadales</taxon>
        <taxon>Alteromonadaceae</taxon>
        <taxon>Brumicola</taxon>
    </lineage>
</organism>
<dbReference type="GO" id="GO:0071949">
    <property type="term" value="F:FAD binding"/>
    <property type="evidence" value="ECO:0007669"/>
    <property type="project" value="InterPro"/>
</dbReference>
<reference evidence="10 11" key="1">
    <citation type="journal article" date="2011" name="J. Bacteriol.">
        <title>Complete genome sequence of seawater bacterium Glaciecola nitratireducens FR1064T.</title>
        <authorList>
            <person name="Bian F."/>
            <person name="Qin Q.L."/>
            <person name="Xie B.B."/>
            <person name="Shu Y.L."/>
            <person name="Zhang X.Y."/>
            <person name="Yu Y."/>
            <person name="Chen B."/>
            <person name="Chen X.L."/>
            <person name="Zhou B.C."/>
            <person name="Zhang Y.Z."/>
        </authorList>
    </citation>
    <scope>NUCLEOTIDE SEQUENCE [LARGE SCALE GENOMIC DNA]</scope>
    <source>
        <strain evidence="11">JCM 12485 / KCTC 12276 / FR1064</strain>
    </source>
</reference>
<dbReference type="Pfam" id="PF01494">
    <property type="entry name" value="FAD_binding_3"/>
    <property type="match status" value="1"/>
</dbReference>
<dbReference type="eggNOG" id="COG0654">
    <property type="taxonomic scope" value="Bacteria"/>
</dbReference>
<evidence type="ECO:0000256" key="7">
    <source>
        <dbReference type="ARBA" id="ARBA00023033"/>
    </source>
</evidence>
<proteinExistence type="inferred from homology"/>
<dbReference type="STRING" id="1085623.GNIT_2157"/>
<comment type="similarity">
    <text evidence="3">Belongs to the UbiH/COQ6 family.</text>
</comment>
<dbReference type="InterPro" id="IPR010971">
    <property type="entry name" value="UbiH/COQ6"/>
</dbReference>
<dbReference type="PRINTS" id="PR00420">
    <property type="entry name" value="RNGMNOXGNASE"/>
</dbReference>
<evidence type="ECO:0000256" key="3">
    <source>
        <dbReference type="ARBA" id="ARBA00005349"/>
    </source>
</evidence>
<evidence type="ECO:0000256" key="6">
    <source>
        <dbReference type="ARBA" id="ARBA00023002"/>
    </source>
</evidence>
<dbReference type="SUPFAM" id="SSF51905">
    <property type="entry name" value="FAD/NAD(P)-binding domain"/>
    <property type="match status" value="1"/>
</dbReference>
<dbReference type="Gene3D" id="3.50.50.60">
    <property type="entry name" value="FAD/NAD(P)-binding domain"/>
    <property type="match status" value="2"/>
</dbReference>
<dbReference type="GO" id="GO:0008682">
    <property type="term" value="F:3-demethoxyubiquinol 3-hydroxylase activity"/>
    <property type="evidence" value="ECO:0007669"/>
    <property type="project" value="TreeGrafter"/>
</dbReference>
<feature type="domain" description="FAD-binding" evidence="9">
    <location>
        <begin position="7"/>
        <end position="334"/>
    </location>
</feature>
<dbReference type="FunFam" id="3.50.50.60:FF:000021">
    <property type="entry name" value="Ubiquinone biosynthesis monooxygenase COQ6"/>
    <property type="match status" value="1"/>
</dbReference>
<dbReference type="PANTHER" id="PTHR43876:SF10">
    <property type="entry name" value="3-DEMETHOXYUBIQUINOL 3-HYDROXYLASE"/>
    <property type="match status" value="1"/>
</dbReference>
<dbReference type="PANTHER" id="PTHR43876">
    <property type="entry name" value="UBIQUINONE BIOSYNTHESIS MONOOXYGENASE COQ6, MITOCHONDRIAL"/>
    <property type="match status" value="1"/>
</dbReference>
<keyword evidence="5" id="KW-0274">FAD</keyword>
<protein>
    <submittedName>
        <fullName evidence="10">2-octaprenyl-3-methyl-6-methoxy-1,4-benzoquinol hydroxylase</fullName>
    </submittedName>
</protein>
<name>G4QHN3_GLANF</name>